<protein>
    <recommendedName>
        <fullName evidence="3">SnoaL-like protein</fullName>
    </recommendedName>
</protein>
<dbReference type="InterPro" id="IPR032710">
    <property type="entry name" value="NTF2-like_dom_sf"/>
</dbReference>
<comment type="caution">
    <text evidence="1">The sequence shown here is derived from an EMBL/GenBank/DDBJ whole genome shotgun (WGS) entry which is preliminary data.</text>
</comment>
<keyword evidence="2" id="KW-1185">Reference proteome</keyword>
<name>A0ABV3FB47_9NOCA</name>
<accession>A0ABV3FB47</accession>
<dbReference type="SUPFAM" id="SSF54427">
    <property type="entry name" value="NTF2-like"/>
    <property type="match status" value="1"/>
</dbReference>
<gene>
    <name evidence="1" type="ORF">AB0H72_19685</name>
</gene>
<sequence>MPVPASAGRHRRALGDKPSGCLYFRGMRTTSPVLTAWRTGGTDALAAAVADAVVFSSPVTDYHGRDAALHILGTIGEVIENPTLIEQQESESTMFSRFVASIGGDELHGLLHEERDSTGRLVHITLFLRPFTVLRTAIAAMRIRLERSPLPVRPE</sequence>
<dbReference type="Gene3D" id="3.10.450.50">
    <property type="match status" value="1"/>
</dbReference>
<evidence type="ECO:0008006" key="3">
    <source>
        <dbReference type="Google" id="ProtNLM"/>
    </source>
</evidence>
<dbReference type="EMBL" id="JBFAIH010000011">
    <property type="protein sequence ID" value="MEV0364919.1"/>
    <property type="molecule type" value="Genomic_DNA"/>
</dbReference>
<evidence type="ECO:0000313" key="2">
    <source>
        <dbReference type="Proteomes" id="UP001551658"/>
    </source>
</evidence>
<organism evidence="1 2">
    <name type="scientific">Nocardia fusca</name>
    <dbReference type="NCBI Taxonomy" id="941183"/>
    <lineage>
        <taxon>Bacteria</taxon>
        <taxon>Bacillati</taxon>
        <taxon>Actinomycetota</taxon>
        <taxon>Actinomycetes</taxon>
        <taxon>Mycobacteriales</taxon>
        <taxon>Nocardiaceae</taxon>
        <taxon>Nocardia</taxon>
    </lineage>
</organism>
<reference evidence="1 2" key="1">
    <citation type="submission" date="2024-06" db="EMBL/GenBank/DDBJ databases">
        <title>The Natural Products Discovery Center: Release of the First 8490 Sequenced Strains for Exploring Actinobacteria Biosynthetic Diversity.</title>
        <authorList>
            <person name="Kalkreuter E."/>
            <person name="Kautsar S.A."/>
            <person name="Yang D."/>
            <person name="Bader C.D."/>
            <person name="Teijaro C.N."/>
            <person name="Fluegel L."/>
            <person name="Davis C.M."/>
            <person name="Simpson J.R."/>
            <person name="Lauterbach L."/>
            <person name="Steele A.D."/>
            <person name="Gui C."/>
            <person name="Meng S."/>
            <person name="Li G."/>
            <person name="Viehrig K."/>
            <person name="Ye F."/>
            <person name="Su P."/>
            <person name="Kiefer A.F."/>
            <person name="Nichols A."/>
            <person name="Cepeda A.J."/>
            <person name="Yan W."/>
            <person name="Fan B."/>
            <person name="Jiang Y."/>
            <person name="Adhikari A."/>
            <person name="Zheng C.-J."/>
            <person name="Schuster L."/>
            <person name="Cowan T.M."/>
            <person name="Smanski M.J."/>
            <person name="Chevrette M.G."/>
            <person name="De Carvalho L.P.S."/>
            <person name="Shen B."/>
        </authorList>
    </citation>
    <scope>NUCLEOTIDE SEQUENCE [LARGE SCALE GENOMIC DNA]</scope>
    <source>
        <strain evidence="1 2">NPDC050671</strain>
    </source>
</reference>
<evidence type="ECO:0000313" key="1">
    <source>
        <dbReference type="EMBL" id="MEV0364919.1"/>
    </source>
</evidence>
<proteinExistence type="predicted"/>
<dbReference type="RefSeq" id="WP_357980579.1">
    <property type="nucleotide sequence ID" value="NZ_JBFAIH010000011.1"/>
</dbReference>
<dbReference type="Proteomes" id="UP001551658">
    <property type="component" value="Unassembled WGS sequence"/>
</dbReference>